<dbReference type="STRING" id="671072.PL9214430292"/>
<dbReference type="PANTHER" id="PTHR42716">
    <property type="entry name" value="L-ASPARTATE OXIDASE"/>
    <property type="match status" value="1"/>
</dbReference>
<dbReference type="Gene3D" id="3.50.50.60">
    <property type="entry name" value="FAD/NAD(P)-binding domain"/>
    <property type="match status" value="1"/>
</dbReference>
<reference evidence="2" key="1">
    <citation type="submission" date="2015-10" db="EMBL/GenBank/DDBJ databases">
        <authorList>
            <person name="Regsiter A."/>
            <person name="william w."/>
        </authorList>
    </citation>
    <scope>NUCLEOTIDE SEQUENCE [LARGE SCALE GENOMIC DNA]</scope>
</reference>
<gene>
    <name evidence="1" type="ORF">PL9214430292</name>
</gene>
<evidence type="ECO:0000313" key="1">
    <source>
        <dbReference type="EMBL" id="CUR32320.1"/>
    </source>
</evidence>
<dbReference type="SUPFAM" id="SSF51905">
    <property type="entry name" value="FAD/NAD(P)-binding domain"/>
    <property type="match status" value="1"/>
</dbReference>
<dbReference type="Pfam" id="PF12831">
    <property type="entry name" value="FAD_oxidored"/>
    <property type="match status" value="1"/>
</dbReference>
<dbReference type="PANTHER" id="PTHR42716:SF3">
    <property type="entry name" value="SLL1913 PROTEIN"/>
    <property type="match status" value="1"/>
</dbReference>
<dbReference type="GO" id="GO:0008734">
    <property type="term" value="F:L-aspartate oxidase activity"/>
    <property type="evidence" value="ECO:0007669"/>
    <property type="project" value="InterPro"/>
</dbReference>
<sequence length="599" mass="67428">MNQLQADVLVVGGGTGGTAAALQAARRGAKTILVSQWSMLGGMLTSGGVPAPDGNELVAFQTGIWGAFLRELNQRQPGGLDYAWVSFFTYHPKIGANILADWVKAEPNLLWISGQYPLEVVKQENSITEVRFQSYIIKAKIILDATELGDLLELAEIPYRWGWELQTQWQEPSAPLGEFPIIKNTPIQAPTWVFMMQDFGENQIAPEIPAPPIETPELFTNAWKNYGAESFLNYGKLPGERFMINWPIHGNDYDQKLDRLIGSETERLQFWQESFWHSLSFARFIQQQLGRRYGLATGTFPIENRPNFNTNPTILSAFALHPYYRESRRVQGLTTIREQDILPTDKGYTALLPINERGECEAIAIGNYANDHHYTTFEWLVKPKSLRWGGRWTGTPFTIPYRALIPISVDNLFVCEKNISVSHIANGATRLQPVVLGIGQATGMAAALCIEQGIKPHELSVRTLQNALLTDRIAPQAVIPLFNLTPDHPDWLKWQYYYLDHPELYPIDANCPAFGISSYPSPNSQPFSGVFQRQQDQDYTFTLTQGKFTGQTAKLVTLHPEINEQLQNLISPSTLTLYGRFNLSGNWLIVETLNSIQNP</sequence>
<name>A0A1J1LIH6_9CYAN</name>
<dbReference type="AlphaFoldDB" id="A0A1J1LIH6"/>
<organism evidence="1 2">
    <name type="scientific">Planktothrix tepida PCC 9214</name>
    <dbReference type="NCBI Taxonomy" id="671072"/>
    <lineage>
        <taxon>Bacteria</taxon>
        <taxon>Bacillati</taxon>
        <taxon>Cyanobacteriota</taxon>
        <taxon>Cyanophyceae</taxon>
        <taxon>Oscillatoriophycideae</taxon>
        <taxon>Oscillatoriales</taxon>
        <taxon>Microcoleaceae</taxon>
        <taxon>Planktothrix</taxon>
    </lineage>
</organism>
<dbReference type="InterPro" id="IPR036188">
    <property type="entry name" value="FAD/NAD-bd_sf"/>
</dbReference>
<dbReference type="RefSeq" id="WP_072719058.1">
    <property type="nucleotide sequence ID" value="NZ_LN889796.1"/>
</dbReference>
<protein>
    <submittedName>
        <fullName evidence="1">Uncharacterized protein</fullName>
    </submittedName>
</protein>
<keyword evidence="2" id="KW-1185">Reference proteome</keyword>
<dbReference type="InterPro" id="IPR005288">
    <property type="entry name" value="NadB"/>
</dbReference>
<dbReference type="OrthoDB" id="500092at2"/>
<dbReference type="Proteomes" id="UP000184315">
    <property type="component" value="Unassembled WGS sequence"/>
</dbReference>
<accession>A0A1J1LIH6</accession>
<dbReference type="GO" id="GO:0009435">
    <property type="term" value="P:NAD+ biosynthetic process"/>
    <property type="evidence" value="ECO:0007669"/>
    <property type="project" value="InterPro"/>
</dbReference>
<evidence type="ECO:0000313" key="2">
    <source>
        <dbReference type="Proteomes" id="UP000184315"/>
    </source>
</evidence>
<proteinExistence type="predicted"/>
<dbReference type="EMBL" id="CZDF01000148">
    <property type="protein sequence ID" value="CUR32320.1"/>
    <property type="molecule type" value="Genomic_DNA"/>
</dbReference>